<comment type="caution">
    <text evidence="13">The sequence shown here is derived from an EMBL/GenBank/DDBJ whole genome shotgun (WGS) entry which is preliminary data.</text>
</comment>
<keyword evidence="2 12" id="KW-1003">Cell membrane</keyword>
<evidence type="ECO:0000256" key="6">
    <source>
        <dbReference type="ARBA" id="ARBA00022692"/>
    </source>
</evidence>
<feature type="transmembrane region" description="Helical" evidence="12">
    <location>
        <begin position="157"/>
        <end position="174"/>
    </location>
</feature>
<evidence type="ECO:0000313" key="13">
    <source>
        <dbReference type="EMBL" id="MDP4482842.1"/>
    </source>
</evidence>
<comment type="cofactor">
    <cofactor evidence="12">
        <name>Mn(2+)</name>
        <dbReference type="ChEBI" id="CHEBI:29035"/>
    </cofactor>
</comment>
<feature type="transmembrane region" description="Helical" evidence="12">
    <location>
        <begin position="46"/>
        <end position="64"/>
    </location>
</feature>
<comment type="subcellular location">
    <subcellularLocation>
        <location evidence="12">Cell inner membrane</location>
        <topology evidence="12">Multi-pass membrane protein</topology>
    </subcellularLocation>
    <subcellularLocation>
        <location evidence="1">Cell membrane</location>
        <topology evidence="1">Multi-pass membrane protein</topology>
    </subcellularLocation>
</comment>
<comment type="catalytic activity">
    <reaction evidence="12">
        <text>di-trans,octa-cis-undecaprenyl phosphate + UDP-N-acetyl-alpha-D-glucosamine = N-acetyl-alpha-D-glucosaminyl-di-trans,octa-cis-undecaprenyl diphosphate + UMP</text>
        <dbReference type="Rhea" id="RHEA:28090"/>
        <dbReference type="ChEBI" id="CHEBI:57705"/>
        <dbReference type="ChEBI" id="CHEBI:57865"/>
        <dbReference type="ChEBI" id="CHEBI:60392"/>
        <dbReference type="ChEBI" id="CHEBI:62959"/>
        <dbReference type="EC" id="2.7.8.33"/>
    </reaction>
</comment>
<evidence type="ECO:0000256" key="11">
    <source>
        <dbReference type="ARBA" id="ARBA00023211"/>
    </source>
</evidence>
<comment type="cofactor">
    <cofactor evidence="12">
        <name>Mg(2+)</name>
        <dbReference type="ChEBI" id="CHEBI:18420"/>
    </cofactor>
</comment>
<keyword evidence="10 12" id="KW-0472">Membrane</keyword>
<name>A0ABT9GAE0_9GAMM</name>
<keyword evidence="3 12" id="KW-0997">Cell inner membrane</keyword>
<dbReference type="Proteomes" id="UP001242314">
    <property type="component" value="Unassembled WGS sequence"/>
</dbReference>
<dbReference type="CDD" id="cd06853">
    <property type="entry name" value="GT_WecA_like"/>
    <property type="match status" value="1"/>
</dbReference>
<evidence type="ECO:0000256" key="7">
    <source>
        <dbReference type="ARBA" id="ARBA00022842"/>
    </source>
</evidence>
<evidence type="ECO:0000256" key="9">
    <source>
        <dbReference type="ARBA" id="ARBA00022989"/>
    </source>
</evidence>
<keyword evidence="5 12" id="KW-0808">Transferase</keyword>
<dbReference type="InterPro" id="IPR000715">
    <property type="entry name" value="Glycosyl_transferase_4"/>
</dbReference>
<feature type="transmembrane region" description="Helical" evidence="12">
    <location>
        <begin position="98"/>
        <end position="118"/>
    </location>
</feature>
<dbReference type="NCBIfam" id="TIGR02380">
    <property type="entry name" value="ECA_wecA"/>
    <property type="match status" value="1"/>
</dbReference>
<keyword evidence="14" id="KW-1185">Reference proteome</keyword>
<dbReference type="Pfam" id="PF00953">
    <property type="entry name" value="Glycos_transf_4"/>
    <property type="match status" value="1"/>
</dbReference>
<evidence type="ECO:0000256" key="3">
    <source>
        <dbReference type="ARBA" id="ARBA00022519"/>
    </source>
</evidence>
<evidence type="ECO:0000256" key="8">
    <source>
        <dbReference type="ARBA" id="ARBA00022985"/>
    </source>
</evidence>
<keyword evidence="6 12" id="KW-0812">Transmembrane</keyword>
<proteinExistence type="inferred from homology"/>
<keyword evidence="11 12" id="KW-0464">Manganese</keyword>
<protein>
    <recommendedName>
        <fullName evidence="12">Undecaprenyl-phosphate alpha-N-acetylglucosaminyl 1-phosphate transferase</fullName>
        <ecNumber evidence="12">2.7.8.33</ecNumber>
    </recommendedName>
    <alternativeName>
        <fullName evidence="12">UDP-GlcNAc:undecaprenyl-phosphate GlcNAc-1-phosphate transferase</fullName>
    </alternativeName>
    <alternativeName>
        <fullName evidence="12">Undecaprenyl-phosphate GlcNAc-1-phosphate transferase</fullName>
    </alternativeName>
</protein>
<feature type="transmembrane region" description="Helical" evidence="12">
    <location>
        <begin position="316"/>
        <end position="337"/>
    </location>
</feature>
<dbReference type="EMBL" id="JASGWX010000001">
    <property type="protein sequence ID" value="MDP4482842.1"/>
    <property type="molecule type" value="Genomic_DNA"/>
</dbReference>
<dbReference type="HAMAP" id="MF_02030">
    <property type="entry name" value="WecA_Gammaproteo"/>
    <property type="match status" value="1"/>
</dbReference>
<feature type="transmembrane region" description="Helical" evidence="12">
    <location>
        <begin position="70"/>
        <end position="86"/>
    </location>
</feature>
<dbReference type="PANTHER" id="PTHR22926:SF3">
    <property type="entry name" value="UNDECAPRENYL-PHOSPHATE ALPHA-N-ACETYLGLUCOSAMINYL 1-PHOSPHATE TRANSFERASE"/>
    <property type="match status" value="1"/>
</dbReference>
<gene>
    <name evidence="12 13" type="primary">wecA</name>
    <name evidence="13" type="ORF">QDH73_02120</name>
</gene>
<feature type="transmembrane region" description="Helical" evidence="12">
    <location>
        <begin position="237"/>
        <end position="259"/>
    </location>
</feature>
<organism evidence="13 14">
    <name type="scientific">Pseudoalteromonas distincta</name>
    <dbReference type="NCBI Taxonomy" id="77608"/>
    <lineage>
        <taxon>Bacteria</taxon>
        <taxon>Pseudomonadati</taxon>
        <taxon>Pseudomonadota</taxon>
        <taxon>Gammaproteobacteria</taxon>
        <taxon>Alteromonadales</taxon>
        <taxon>Pseudoalteromonadaceae</taxon>
        <taxon>Pseudoalteromonas</taxon>
    </lineage>
</organism>
<sequence>MDFWFPLLITFTISLVAIKVINPIAIKTGLVDFPCDRKIHKGNIPLVGGIAIYLAVLITSMLFIEHSRNLNIYLVASALVLFLGTLDDRYQLSVKIRLVAQVLVASLVIFGTEIYLHSLGYILGWFELKLAGFGVILTIIAIIAGINAINMMDGMDGLVGLLSLVAFTALAFLLSRVTNAWYLLPFLFIAALLGYLIFNLKLHSSVTKIFMGDSGNMLIGLTLVWLMVIGIELDAPALRPVTALYIIAVPLMDMATVIMRRVKSGTSPFQADRQHLHHLFESAGYSHRFSLIVISAGASILAALGCLAEVYAVAEWIMLVSFLLFFMCYSALTRHAWKKLTQI</sequence>
<evidence type="ECO:0000256" key="10">
    <source>
        <dbReference type="ARBA" id="ARBA00023136"/>
    </source>
</evidence>
<comment type="function">
    <text evidence="12">Catalyzes the transfer of the GlcNAc-1-phosphate moiety from UDP-GlcNAc onto the carrier lipid undecaprenyl phosphate (C55-P), yielding GlcNAc-pyrophosphoryl-undecaprenyl (GlcNAc-PP-C55).</text>
</comment>
<keyword evidence="4 12" id="KW-0328">Glycosyltransferase</keyword>
<evidence type="ECO:0000313" key="14">
    <source>
        <dbReference type="Proteomes" id="UP001242314"/>
    </source>
</evidence>
<evidence type="ECO:0000256" key="1">
    <source>
        <dbReference type="ARBA" id="ARBA00004651"/>
    </source>
</evidence>
<dbReference type="RefSeq" id="WP_039485641.1">
    <property type="nucleotide sequence ID" value="NZ_JASGWX010000001.1"/>
</dbReference>
<keyword evidence="8 12" id="KW-0448">Lipopolysaccharide biosynthesis</keyword>
<dbReference type="EC" id="2.7.8.33" evidence="12"/>
<dbReference type="InterPro" id="IPR012750">
    <property type="entry name" value="ECA_WecA-rel"/>
</dbReference>
<dbReference type="PANTHER" id="PTHR22926">
    <property type="entry name" value="PHOSPHO-N-ACETYLMURAMOYL-PENTAPEPTIDE-TRANSFERASE"/>
    <property type="match status" value="1"/>
</dbReference>
<keyword evidence="7 12" id="KW-0460">Magnesium</keyword>
<reference evidence="13 14" key="1">
    <citation type="submission" date="2023-04" db="EMBL/GenBank/DDBJ databases">
        <title>Novel Pseudoalteromonas species isolated from Pacific coral.</title>
        <authorList>
            <person name="Videau P."/>
            <person name="Shlafstein M.D."/>
            <person name="Oline D.K."/>
            <person name="Strangman W.K."/>
            <person name="Hahnke R.L."/>
            <person name="Saw J.H."/>
            <person name="Ushijima B."/>
        </authorList>
    </citation>
    <scope>NUCLEOTIDE SEQUENCE [LARGE SCALE GENOMIC DNA]</scope>
    <source>
        <strain evidence="13 14">LMG 14908</strain>
    </source>
</reference>
<feature type="transmembrane region" description="Helical" evidence="12">
    <location>
        <begin position="180"/>
        <end position="198"/>
    </location>
</feature>
<keyword evidence="9 12" id="KW-1133">Transmembrane helix</keyword>
<evidence type="ECO:0000256" key="2">
    <source>
        <dbReference type="ARBA" id="ARBA00022475"/>
    </source>
</evidence>
<feature type="transmembrane region" description="Helical" evidence="12">
    <location>
        <begin position="210"/>
        <end position="231"/>
    </location>
</feature>
<comment type="similarity">
    <text evidence="12">Belongs to the glycosyltransferase 4 family. WecA subfamily.</text>
</comment>
<feature type="transmembrane region" description="Helical" evidence="12">
    <location>
        <begin position="6"/>
        <end position="25"/>
    </location>
</feature>
<evidence type="ECO:0000256" key="5">
    <source>
        <dbReference type="ARBA" id="ARBA00022679"/>
    </source>
</evidence>
<evidence type="ECO:0000256" key="12">
    <source>
        <dbReference type="HAMAP-Rule" id="MF_02030"/>
    </source>
</evidence>
<feature type="transmembrane region" description="Helical" evidence="12">
    <location>
        <begin position="289"/>
        <end position="310"/>
    </location>
</feature>
<comment type="pathway">
    <text evidence="12">Bacterial outer membrane biogenesis; LPS O-antigen biosynthesis.</text>
</comment>
<evidence type="ECO:0000256" key="4">
    <source>
        <dbReference type="ARBA" id="ARBA00022676"/>
    </source>
</evidence>
<feature type="transmembrane region" description="Helical" evidence="12">
    <location>
        <begin position="130"/>
        <end position="150"/>
    </location>
</feature>
<accession>A0ABT9GAE0</accession>